<dbReference type="EMBL" id="CP011127">
    <property type="protein sequence ID" value="AMU86096.1"/>
    <property type="molecule type" value="Genomic_DNA"/>
</dbReference>
<dbReference type="SUPFAM" id="SSF47413">
    <property type="entry name" value="lambda repressor-like DNA-binding domains"/>
    <property type="match status" value="1"/>
</dbReference>
<gene>
    <name evidence="5" type="ORF">Dm11a5_0266</name>
</gene>
<sequence>MMTEKTIEQRFGERIRNLRKKAGVSQEELADRAGVHRTYLGGIERGERNPSLKNIYAIAKALKASVSDLFKN</sequence>
<dbReference type="AlphaFoldDB" id="A0A142V8E0"/>
<dbReference type="Gene3D" id="1.10.260.40">
    <property type="entry name" value="lambda repressor-like DNA-binding domains"/>
    <property type="match status" value="1"/>
</dbReference>
<dbReference type="PANTHER" id="PTHR46797:SF23">
    <property type="entry name" value="HTH-TYPE TRANSCRIPTIONAL REGULATOR SUTR"/>
    <property type="match status" value="1"/>
</dbReference>
<keyword evidence="1" id="KW-0805">Transcription regulation</keyword>
<feature type="domain" description="HTH cro/C1-type" evidence="4">
    <location>
        <begin position="15"/>
        <end position="69"/>
    </location>
</feature>
<protein>
    <submittedName>
        <fullName evidence="5">HTH domain-containing protein</fullName>
    </submittedName>
</protein>
<dbReference type="GO" id="GO:0003677">
    <property type="term" value="F:DNA binding"/>
    <property type="evidence" value="ECO:0007669"/>
    <property type="project" value="UniProtKB-KW"/>
</dbReference>
<evidence type="ECO:0000256" key="1">
    <source>
        <dbReference type="ARBA" id="ARBA00023015"/>
    </source>
</evidence>
<organism evidence="5 6">
    <name type="scientific">Dehalococcoides mccartyi</name>
    <dbReference type="NCBI Taxonomy" id="61435"/>
    <lineage>
        <taxon>Bacteria</taxon>
        <taxon>Bacillati</taxon>
        <taxon>Chloroflexota</taxon>
        <taxon>Dehalococcoidia</taxon>
        <taxon>Dehalococcoidales</taxon>
        <taxon>Dehalococcoidaceae</taxon>
        <taxon>Dehalococcoides</taxon>
    </lineage>
</organism>
<dbReference type="Proteomes" id="UP000076394">
    <property type="component" value="Chromosome"/>
</dbReference>
<evidence type="ECO:0000313" key="6">
    <source>
        <dbReference type="Proteomes" id="UP000076394"/>
    </source>
</evidence>
<evidence type="ECO:0000256" key="3">
    <source>
        <dbReference type="ARBA" id="ARBA00023163"/>
    </source>
</evidence>
<dbReference type="CDD" id="cd00093">
    <property type="entry name" value="HTH_XRE"/>
    <property type="match status" value="1"/>
</dbReference>
<dbReference type="PROSITE" id="PS50943">
    <property type="entry name" value="HTH_CROC1"/>
    <property type="match status" value="1"/>
</dbReference>
<proteinExistence type="predicted"/>
<dbReference type="GO" id="GO:0003700">
    <property type="term" value="F:DNA-binding transcription factor activity"/>
    <property type="evidence" value="ECO:0007669"/>
    <property type="project" value="TreeGrafter"/>
</dbReference>
<name>A0A142V8E0_9CHLR</name>
<dbReference type="InterPro" id="IPR001387">
    <property type="entry name" value="Cro/C1-type_HTH"/>
</dbReference>
<dbReference type="SMART" id="SM00530">
    <property type="entry name" value="HTH_XRE"/>
    <property type="match status" value="1"/>
</dbReference>
<dbReference type="InterPro" id="IPR010982">
    <property type="entry name" value="Lambda_DNA-bd_dom_sf"/>
</dbReference>
<dbReference type="RefSeq" id="WP_023651892.1">
    <property type="nucleotide sequence ID" value="NZ_CP011127.1"/>
</dbReference>
<evidence type="ECO:0000256" key="2">
    <source>
        <dbReference type="ARBA" id="ARBA00023125"/>
    </source>
</evidence>
<accession>A0A142V8E0</accession>
<dbReference type="GO" id="GO:0005829">
    <property type="term" value="C:cytosol"/>
    <property type="evidence" value="ECO:0007669"/>
    <property type="project" value="TreeGrafter"/>
</dbReference>
<dbReference type="InterPro" id="IPR050807">
    <property type="entry name" value="TransReg_Diox_bact_type"/>
</dbReference>
<dbReference type="PANTHER" id="PTHR46797">
    <property type="entry name" value="HTH-TYPE TRANSCRIPTIONAL REGULATOR"/>
    <property type="match status" value="1"/>
</dbReference>
<dbReference type="PATRIC" id="fig|61435.8.peg.266"/>
<evidence type="ECO:0000313" key="5">
    <source>
        <dbReference type="EMBL" id="AMU86096.1"/>
    </source>
</evidence>
<keyword evidence="2" id="KW-0238">DNA-binding</keyword>
<evidence type="ECO:0000259" key="4">
    <source>
        <dbReference type="PROSITE" id="PS50943"/>
    </source>
</evidence>
<dbReference type="Pfam" id="PF01381">
    <property type="entry name" value="HTH_3"/>
    <property type="match status" value="1"/>
</dbReference>
<reference evidence="5 6" key="1">
    <citation type="submission" date="2015-03" db="EMBL/GenBank/DDBJ databases">
        <title>Genomic characterization of Dehalococcoides mccartyi strain 11a5, an unusal plasmid-containing chloroethene dechlorinator.</title>
        <authorList>
            <person name="Zhao S."/>
            <person name="Ding C."/>
            <person name="He J."/>
        </authorList>
    </citation>
    <scope>NUCLEOTIDE SEQUENCE [LARGE SCALE GENOMIC DNA]</scope>
    <source>
        <strain evidence="5 6">11a5</strain>
    </source>
</reference>
<keyword evidence="3" id="KW-0804">Transcription</keyword>